<reference evidence="3" key="1">
    <citation type="journal article" date="2019" name="Int. J. Syst. Evol. Microbiol.">
        <title>The Global Catalogue of Microorganisms (GCM) 10K type strain sequencing project: providing services to taxonomists for standard genome sequencing and annotation.</title>
        <authorList>
            <consortium name="The Broad Institute Genomics Platform"/>
            <consortium name="The Broad Institute Genome Sequencing Center for Infectious Disease"/>
            <person name="Wu L."/>
            <person name="Ma J."/>
        </authorList>
    </citation>
    <scope>NUCLEOTIDE SEQUENCE [LARGE SCALE GENOMIC DNA]</scope>
    <source>
        <strain evidence="3">CGMCC 1.12192</strain>
    </source>
</reference>
<keyword evidence="3" id="KW-1185">Reference proteome</keyword>
<dbReference type="RefSeq" id="WP_204391096.1">
    <property type="nucleotide sequence ID" value="NZ_JAFBBW010000001.1"/>
</dbReference>
<evidence type="ECO:0000256" key="1">
    <source>
        <dbReference type="SAM" id="Phobius"/>
    </source>
</evidence>
<organism evidence="2 3">
    <name type="scientific">Agromyces aurantiacus</name>
    <dbReference type="NCBI Taxonomy" id="165814"/>
    <lineage>
        <taxon>Bacteria</taxon>
        <taxon>Bacillati</taxon>
        <taxon>Actinomycetota</taxon>
        <taxon>Actinomycetes</taxon>
        <taxon>Micrococcales</taxon>
        <taxon>Microbacteriaceae</taxon>
        <taxon>Agromyces</taxon>
    </lineage>
</organism>
<protein>
    <recommendedName>
        <fullName evidence="4">DUF2993 domain-containing protein</fullName>
    </recommendedName>
</protein>
<comment type="caution">
    <text evidence="2">The sequence shown here is derived from an EMBL/GenBank/DDBJ whole genome shotgun (WGS) entry which is preliminary data.</text>
</comment>
<name>A0ABV9R3S2_9MICO</name>
<dbReference type="Proteomes" id="UP001595960">
    <property type="component" value="Unassembled WGS sequence"/>
</dbReference>
<sequence>MGSSGRRGGRLSPLAIAGWTGLAVLLAAAFLAALGGLNQTLYGSSAFIERYLGNIARDDIVSAAATPGVRLDDDELAALGLTEDVSTALLRSGVVESGPEDVRIVSDVAHDDGSHTVTASYRLESSIVETAFDVRPIEPLYGLLHRWEFATSPLAVIQATAAHNPLFTVGSLTLDSRATKTGDALTAFSQQASYLAIAPAVYEFGYQSTLLEAVPATVVAEPGATVPVTIDALPTEAFVERVQTKVDEYLTEQCATQAVLQPAGCPFGVAIDDRIVGDPKWTIVSSPEVTLVPGDSSFEMPATPGVARITVDVQSLFDGSFSTLEQDEGFTLALEATVRPDGSISIQLR</sequence>
<evidence type="ECO:0000313" key="2">
    <source>
        <dbReference type="EMBL" id="MFC4828149.1"/>
    </source>
</evidence>
<evidence type="ECO:0008006" key="4">
    <source>
        <dbReference type="Google" id="ProtNLM"/>
    </source>
</evidence>
<gene>
    <name evidence="2" type="ORF">ACFPER_05060</name>
</gene>
<proteinExistence type="predicted"/>
<dbReference type="EMBL" id="JBHSJC010000001">
    <property type="protein sequence ID" value="MFC4828149.1"/>
    <property type="molecule type" value="Genomic_DNA"/>
</dbReference>
<keyword evidence="1" id="KW-1133">Transmembrane helix</keyword>
<accession>A0ABV9R3S2</accession>
<feature type="transmembrane region" description="Helical" evidence="1">
    <location>
        <begin position="12"/>
        <end position="37"/>
    </location>
</feature>
<keyword evidence="1" id="KW-0472">Membrane</keyword>
<keyword evidence="1" id="KW-0812">Transmembrane</keyword>
<evidence type="ECO:0000313" key="3">
    <source>
        <dbReference type="Proteomes" id="UP001595960"/>
    </source>
</evidence>